<comment type="caution">
    <text evidence="3">The sequence shown here is derived from an EMBL/GenBank/DDBJ whole genome shotgun (WGS) entry which is preliminary data.</text>
</comment>
<evidence type="ECO:0000259" key="2">
    <source>
        <dbReference type="PROSITE" id="PS50240"/>
    </source>
</evidence>
<dbReference type="PANTHER" id="PTHR24252:SF7">
    <property type="entry name" value="HYALIN"/>
    <property type="match status" value="1"/>
</dbReference>
<dbReference type="Pfam" id="PF00089">
    <property type="entry name" value="Trypsin"/>
    <property type="match status" value="1"/>
</dbReference>
<dbReference type="InterPro" id="IPR009003">
    <property type="entry name" value="Peptidase_S1_PA"/>
</dbReference>
<dbReference type="SUPFAM" id="SSF50494">
    <property type="entry name" value="Trypsin-like serine proteases"/>
    <property type="match status" value="1"/>
</dbReference>
<dbReference type="PANTHER" id="PTHR24252">
    <property type="entry name" value="ACROSIN-RELATED"/>
    <property type="match status" value="1"/>
</dbReference>
<keyword evidence="4" id="KW-1185">Reference proteome</keyword>
<proteinExistence type="predicted"/>
<dbReference type="AlphaFoldDB" id="A0A821GZL3"/>
<name>A0A821GZL3_9BILA</name>
<dbReference type="Proteomes" id="UP000663866">
    <property type="component" value="Unassembled WGS sequence"/>
</dbReference>
<dbReference type="GO" id="GO:0006508">
    <property type="term" value="P:proteolysis"/>
    <property type="evidence" value="ECO:0007669"/>
    <property type="project" value="InterPro"/>
</dbReference>
<feature type="domain" description="Peptidase S1" evidence="2">
    <location>
        <begin position="1"/>
        <end position="49"/>
    </location>
</feature>
<accession>A0A821GZL3</accession>
<keyword evidence="1" id="KW-1015">Disulfide bond</keyword>
<dbReference type="PROSITE" id="PS50240">
    <property type="entry name" value="TRYPSIN_DOM"/>
    <property type="match status" value="1"/>
</dbReference>
<evidence type="ECO:0000313" key="4">
    <source>
        <dbReference type="Proteomes" id="UP000663866"/>
    </source>
</evidence>
<evidence type="ECO:0000313" key="3">
    <source>
        <dbReference type="EMBL" id="CAF4675288.1"/>
    </source>
</evidence>
<dbReference type="InterPro" id="IPR043504">
    <property type="entry name" value="Peptidase_S1_PA_chymotrypsin"/>
</dbReference>
<dbReference type="GO" id="GO:0004252">
    <property type="term" value="F:serine-type endopeptidase activity"/>
    <property type="evidence" value="ECO:0007669"/>
    <property type="project" value="InterPro"/>
</dbReference>
<dbReference type="InterPro" id="IPR001254">
    <property type="entry name" value="Trypsin_dom"/>
</dbReference>
<feature type="non-terminal residue" evidence="3">
    <location>
        <position position="1"/>
    </location>
</feature>
<dbReference type="EMBL" id="CAJOBG010093852">
    <property type="protein sequence ID" value="CAF4675288.1"/>
    <property type="molecule type" value="Genomic_DNA"/>
</dbReference>
<organism evidence="3 4">
    <name type="scientific">Rotaria magnacalcarata</name>
    <dbReference type="NCBI Taxonomy" id="392030"/>
    <lineage>
        <taxon>Eukaryota</taxon>
        <taxon>Metazoa</taxon>
        <taxon>Spiralia</taxon>
        <taxon>Gnathifera</taxon>
        <taxon>Rotifera</taxon>
        <taxon>Eurotatoria</taxon>
        <taxon>Bdelloidea</taxon>
        <taxon>Philodinida</taxon>
        <taxon>Philodinidae</taxon>
        <taxon>Rotaria</taxon>
    </lineage>
</organism>
<gene>
    <name evidence="3" type="ORF">OVN521_LOCUS47544</name>
</gene>
<reference evidence="3" key="1">
    <citation type="submission" date="2021-02" db="EMBL/GenBank/DDBJ databases">
        <authorList>
            <person name="Nowell W R."/>
        </authorList>
    </citation>
    <scope>NUCLEOTIDE SEQUENCE</scope>
</reference>
<evidence type="ECO:0000256" key="1">
    <source>
        <dbReference type="ARBA" id="ARBA00023157"/>
    </source>
</evidence>
<dbReference type="Gene3D" id="2.40.10.10">
    <property type="entry name" value="Trypsin-like serine proteases"/>
    <property type="match status" value="1"/>
</dbReference>
<protein>
    <recommendedName>
        <fullName evidence="2">Peptidase S1 domain-containing protein</fullName>
    </recommendedName>
</protein>
<sequence>GDSGGPLVMQHDNKLWYLGGLTSWGYGCGDGGVYTRLSAFRTWVEGNVGALPTGSG</sequence>